<evidence type="ECO:0000313" key="8">
    <source>
        <dbReference type="WBParaSite" id="Gr19_v10_g4933.t1"/>
    </source>
</evidence>
<keyword evidence="7" id="KW-1185">Reference proteome</keyword>
<feature type="transmembrane region" description="Helical" evidence="5">
    <location>
        <begin position="142"/>
        <end position="165"/>
    </location>
</feature>
<dbReference type="CDD" id="cd00637">
    <property type="entry name" value="7tm_classA_rhodopsin-like"/>
    <property type="match status" value="1"/>
</dbReference>
<evidence type="ECO:0000256" key="2">
    <source>
        <dbReference type="ARBA" id="ARBA00022692"/>
    </source>
</evidence>
<dbReference type="InterPro" id="IPR019424">
    <property type="entry name" value="7TM_GPCR_Srsx"/>
</dbReference>
<dbReference type="PANTHER" id="PTHR23360:SF5">
    <property type="entry name" value="G-PROTEIN COUPLED RECEPTORS FAMILY 1 PROFILE DOMAIN-CONTAINING PROTEIN"/>
    <property type="match status" value="1"/>
</dbReference>
<dbReference type="Proteomes" id="UP000887572">
    <property type="component" value="Unplaced"/>
</dbReference>
<keyword evidence="4 5" id="KW-0472">Membrane</keyword>
<dbReference type="PANTHER" id="PTHR23360">
    <property type="entry name" value="G-PROTEIN COUPLED RECEPTORS FAMILY 1 PROFILE DOMAIN-CONTAINING PROTEIN-RELATED"/>
    <property type="match status" value="1"/>
</dbReference>
<dbReference type="SMART" id="SM01381">
    <property type="entry name" value="7TM_GPCR_Srsx"/>
    <property type="match status" value="1"/>
</dbReference>
<dbReference type="Gene3D" id="1.20.1070.10">
    <property type="entry name" value="Rhodopsin 7-helix transmembrane proteins"/>
    <property type="match status" value="1"/>
</dbReference>
<keyword evidence="3 5" id="KW-1133">Transmembrane helix</keyword>
<feature type="transmembrane region" description="Helical" evidence="5">
    <location>
        <begin position="271"/>
        <end position="293"/>
    </location>
</feature>
<comment type="subcellular location">
    <subcellularLocation>
        <location evidence="1">Membrane</location>
    </subcellularLocation>
</comment>
<dbReference type="GO" id="GO:0004930">
    <property type="term" value="F:G protein-coupled receptor activity"/>
    <property type="evidence" value="ECO:0007669"/>
    <property type="project" value="InterPro"/>
</dbReference>
<protein>
    <submittedName>
        <fullName evidence="8">G-protein coupled receptors family 1 profile domain-containing protein</fullName>
    </submittedName>
</protein>
<dbReference type="PROSITE" id="PS00237">
    <property type="entry name" value="G_PROTEIN_RECEP_F1_1"/>
    <property type="match status" value="1"/>
</dbReference>
<dbReference type="AlphaFoldDB" id="A0A914HX24"/>
<dbReference type="Pfam" id="PF10320">
    <property type="entry name" value="7TM_GPCR_Srsx"/>
    <property type="match status" value="1"/>
</dbReference>
<evidence type="ECO:0000256" key="1">
    <source>
        <dbReference type="ARBA" id="ARBA00004370"/>
    </source>
</evidence>
<dbReference type="PROSITE" id="PS50262">
    <property type="entry name" value="G_PROTEIN_RECEP_F1_2"/>
    <property type="match status" value="1"/>
</dbReference>
<reference evidence="8" key="1">
    <citation type="submission" date="2022-11" db="UniProtKB">
        <authorList>
            <consortium name="WormBaseParasite"/>
        </authorList>
    </citation>
    <scope>IDENTIFICATION</scope>
</reference>
<evidence type="ECO:0000256" key="4">
    <source>
        <dbReference type="ARBA" id="ARBA00023136"/>
    </source>
</evidence>
<evidence type="ECO:0000256" key="3">
    <source>
        <dbReference type="ARBA" id="ARBA00022989"/>
    </source>
</evidence>
<feature type="transmembrane region" description="Helical" evidence="5">
    <location>
        <begin position="197"/>
        <end position="216"/>
    </location>
</feature>
<dbReference type="InterPro" id="IPR000276">
    <property type="entry name" value="GPCR_Rhodpsn"/>
</dbReference>
<evidence type="ECO:0000259" key="6">
    <source>
        <dbReference type="PROSITE" id="PS50262"/>
    </source>
</evidence>
<dbReference type="SUPFAM" id="SSF81321">
    <property type="entry name" value="Family A G protein-coupled receptor-like"/>
    <property type="match status" value="1"/>
</dbReference>
<feature type="transmembrane region" description="Helical" evidence="5">
    <location>
        <begin position="236"/>
        <end position="259"/>
    </location>
</feature>
<feature type="transmembrane region" description="Helical" evidence="5">
    <location>
        <begin position="27"/>
        <end position="55"/>
    </location>
</feature>
<organism evidence="7 8">
    <name type="scientific">Globodera rostochiensis</name>
    <name type="common">Golden nematode worm</name>
    <name type="synonym">Heterodera rostochiensis</name>
    <dbReference type="NCBI Taxonomy" id="31243"/>
    <lineage>
        <taxon>Eukaryota</taxon>
        <taxon>Metazoa</taxon>
        <taxon>Ecdysozoa</taxon>
        <taxon>Nematoda</taxon>
        <taxon>Chromadorea</taxon>
        <taxon>Rhabditida</taxon>
        <taxon>Tylenchina</taxon>
        <taxon>Tylenchomorpha</taxon>
        <taxon>Tylenchoidea</taxon>
        <taxon>Heteroderidae</taxon>
        <taxon>Heteroderinae</taxon>
        <taxon>Globodera</taxon>
    </lineage>
</organism>
<feature type="domain" description="G-protein coupled receptors family 1 profile" evidence="6">
    <location>
        <begin position="47"/>
        <end position="168"/>
    </location>
</feature>
<feature type="transmembrane region" description="Helical" evidence="5">
    <location>
        <begin position="67"/>
        <end position="90"/>
    </location>
</feature>
<feature type="transmembrane region" description="Helical" evidence="5">
    <location>
        <begin position="102"/>
        <end position="122"/>
    </location>
</feature>
<accession>A0A914HX24</accession>
<evidence type="ECO:0000313" key="7">
    <source>
        <dbReference type="Proteomes" id="UP000887572"/>
    </source>
</evidence>
<proteinExistence type="predicted"/>
<dbReference type="GO" id="GO:0016020">
    <property type="term" value="C:membrane"/>
    <property type="evidence" value="ECO:0007669"/>
    <property type="project" value="UniProtKB-SubCell"/>
</dbReference>
<dbReference type="WBParaSite" id="Gr19_v10_g4933.t1">
    <property type="protein sequence ID" value="Gr19_v10_g4933.t1"/>
    <property type="gene ID" value="Gr19_v10_g4933"/>
</dbReference>
<sequence>MEQQNSAGPSEDIDNTFFLNYKDLCPWWPIIASAIVMVSISVLGIFLNSFLIFVTARTKSLHGTANVFLALTSAFEVLHEFGHFFFLATALSGNCFVPYRNAFRFLALSLFGLCASTLSMLFTGFDRFYCVLFPMKYNHINFWLYIVTGLLLCTVPSVYLLFLYWQISEQMPSMQVTGSIGDLIWKGGYAYSVYRNAKLGCTSATMLVYIVVACVIRAQQKSNSSAVSSQHRRIFFSLLVIVLFNVGGYYLISMFYVFMPSLNGQVVLWDVRMALSIPANLCGASNAPILFMTSNEYRKAFKKQCQNISSLLFSSASRSSAIQPANFVLQTTKNQSPQPPLNVPKRRATILPANSMEWKFVPANSLGRKTILKRPSVPLERVEEEIAN</sequence>
<keyword evidence="2 5" id="KW-0812">Transmembrane</keyword>
<evidence type="ECO:0000256" key="5">
    <source>
        <dbReference type="SAM" id="Phobius"/>
    </source>
</evidence>
<dbReference type="InterPro" id="IPR017452">
    <property type="entry name" value="GPCR_Rhodpsn_7TM"/>
</dbReference>
<name>A0A914HX24_GLORO</name>
<dbReference type="InterPro" id="IPR047130">
    <property type="entry name" value="7TM_GPCR_Srsx_nematod"/>
</dbReference>